<dbReference type="RefSeq" id="WP_126536955.1">
    <property type="nucleotide sequence ID" value="NZ_BSPM01000008.1"/>
</dbReference>
<dbReference type="GO" id="GO:0003723">
    <property type="term" value="F:RNA binding"/>
    <property type="evidence" value="ECO:0007669"/>
    <property type="project" value="UniProtKB-UniRule"/>
</dbReference>
<dbReference type="Gene3D" id="3.40.50.150">
    <property type="entry name" value="Vaccinia Virus protein VP39"/>
    <property type="match status" value="1"/>
</dbReference>
<organism evidence="7 8">
    <name type="scientific">Oharaeibacter diazotrophicus</name>
    <dbReference type="NCBI Taxonomy" id="1920512"/>
    <lineage>
        <taxon>Bacteria</taxon>
        <taxon>Pseudomonadati</taxon>
        <taxon>Pseudomonadota</taxon>
        <taxon>Alphaproteobacteria</taxon>
        <taxon>Hyphomicrobiales</taxon>
        <taxon>Pleomorphomonadaceae</taxon>
        <taxon>Oharaeibacter</taxon>
    </lineage>
</organism>
<dbReference type="InterPro" id="IPR001678">
    <property type="entry name" value="MeTrfase_RsmB-F_NOP2_dom"/>
</dbReference>
<keyword evidence="2 5" id="KW-0808">Transferase</keyword>
<dbReference type="Pfam" id="PF22458">
    <property type="entry name" value="RsmF-B_ferredox"/>
    <property type="match status" value="1"/>
</dbReference>
<dbReference type="GO" id="GO:0008173">
    <property type="term" value="F:RNA methyltransferase activity"/>
    <property type="evidence" value="ECO:0007669"/>
    <property type="project" value="InterPro"/>
</dbReference>
<evidence type="ECO:0000256" key="4">
    <source>
        <dbReference type="ARBA" id="ARBA00022884"/>
    </source>
</evidence>
<evidence type="ECO:0000256" key="5">
    <source>
        <dbReference type="PROSITE-ProRule" id="PRU01023"/>
    </source>
</evidence>
<protein>
    <submittedName>
        <fullName evidence="7">16S rRNA (Cytosine967-C5)-methyltransferase</fullName>
    </submittedName>
</protein>
<comment type="caution">
    <text evidence="7">The sequence shown here is derived from an EMBL/GenBank/DDBJ whole genome shotgun (WGS) entry which is preliminary data.</text>
</comment>
<comment type="similarity">
    <text evidence="5">Belongs to the class I-like SAM-binding methyltransferase superfamily. RsmB/NOP family.</text>
</comment>
<dbReference type="PRINTS" id="PR02008">
    <property type="entry name" value="RCMTFAMILY"/>
</dbReference>
<dbReference type="InterPro" id="IPR029063">
    <property type="entry name" value="SAM-dependent_MTases_sf"/>
</dbReference>
<accession>A0A4R6RJ89</accession>
<dbReference type="PANTHER" id="PTHR22807:SF53">
    <property type="entry name" value="RIBOSOMAL RNA SMALL SUBUNIT METHYLTRANSFERASE B-RELATED"/>
    <property type="match status" value="1"/>
</dbReference>
<dbReference type="InterPro" id="IPR049560">
    <property type="entry name" value="MeTrfase_RsmB-F_NOP2_cat"/>
</dbReference>
<feature type="domain" description="SAM-dependent MTase RsmB/NOP-type" evidence="6">
    <location>
        <begin position="146"/>
        <end position="434"/>
    </location>
</feature>
<dbReference type="CDD" id="cd02440">
    <property type="entry name" value="AdoMet_MTases"/>
    <property type="match status" value="1"/>
</dbReference>
<reference evidence="7 8" key="1">
    <citation type="submission" date="2019-03" db="EMBL/GenBank/DDBJ databases">
        <title>Genomic Encyclopedia of Type Strains, Phase IV (KMG-IV): sequencing the most valuable type-strain genomes for metagenomic binning, comparative biology and taxonomic classification.</title>
        <authorList>
            <person name="Goeker M."/>
        </authorList>
    </citation>
    <scope>NUCLEOTIDE SEQUENCE [LARGE SCALE GENOMIC DNA]</scope>
    <source>
        <strain evidence="7 8">DSM 102969</strain>
    </source>
</reference>
<dbReference type="InterPro" id="IPR054728">
    <property type="entry name" value="RsmB-like_ferredoxin"/>
</dbReference>
<dbReference type="EMBL" id="SNXY01000006">
    <property type="protein sequence ID" value="TDP86583.1"/>
    <property type="molecule type" value="Genomic_DNA"/>
</dbReference>
<name>A0A4R6RJ89_9HYPH</name>
<sequence length="434" mass="45668">MKDGGRIAAAIEVLADVDRTRRPVQDALKDWGLTHRFAGSRDRSAIGNLVFDVLRRRASLAARMGSEDPRLLASAAYALLWGKGLDGLLAALADDRHAPAAPSEAERAALLAPDLPEGTPAWARADVPAWLEASLTRAFGDRLPEEGAALSERAEIDLRVNPLKSDRAAVLEALAPLGAVACRWSPVGVRVPAGATDDKPPHVASELSFKRGWYEVQDEGSQIAALIAAAIGGGQVVDLCAGAGGKTLALAAAMGNRGQIYAYDSDKRRFGDILERIARAGARNIQIREPRRGDVLADLVGKADLVLIDAPCTGSGTWRRRPDAKWRLAPGALETRLKEQDAVLSDGARLVRPGGHLVYVTCSVLPEENEDRAGAFLAAEPSFRMADTAALFTAATGAAPPPHATVPLAGGTALRLSPATAGTDGFFVAVFARG</sequence>
<feature type="binding site" evidence="5">
    <location>
        <position position="264"/>
    </location>
    <ligand>
        <name>S-adenosyl-L-methionine</name>
        <dbReference type="ChEBI" id="CHEBI:59789"/>
    </ligand>
</feature>
<proteinExistence type="inferred from homology"/>
<keyword evidence="8" id="KW-1185">Reference proteome</keyword>
<feature type="active site" description="Nucleophile" evidence="5">
    <location>
        <position position="362"/>
    </location>
</feature>
<dbReference type="Pfam" id="PF01189">
    <property type="entry name" value="Methyltr_RsmB-F"/>
    <property type="match status" value="1"/>
</dbReference>
<evidence type="ECO:0000256" key="1">
    <source>
        <dbReference type="ARBA" id="ARBA00022603"/>
    </source>
</evidence>
<evidence type="ECO:0000313" key="8">
    <source>
        <dbReference type="Proteomes" id="UP000294547"/>
    </source>
</evidence>
<dbReference type="SUPFAM" id="SSF53335">
    <property type="entry name" value="S-adenosyl-L-methionine-dependent methyltransferases"/>
    <property type="match status" value="1"/>
</dbReference>
<dbReference type="InterPro" id="IPR023267">
    <property type="entry name" value="RCMT"/>
</dbReference>
<evidence type="ECO:0000256" key="2">
    <source>
        <dbReference type="ARBA" id="ARBA00022679"/>
    </source>
</evidence>
<dbReference type="PANTHER" id="PTHR22807">
    <property type="entry name" value="NOP2 YEAST -RELATED NOL1/NOP2/FMU SUN DOMAIN-CONTAINING"/>
    <property type="match status" value="1"/>
</dbReference>
<evidence type="ECO:0000313" key="7">
    <source>
        <dbReference type="EMBL" id="TDP86583.1"/>
    </source>
</evidence>
<keyword evidence="1 5" id="KW-0489">Methyltransferase</keyword>
<keyword evidence="4 5" id="KW-0694">RNA-binding</keyword>
<comment type="caution">
    <text evidence="5">Lacks conserved residue(s) required for the propagation of feature annotation.</text>
</comment>
<dbReference type="GO" id="GO:0001510">
    <property type="term" value="P:RNA methylation"/>
    <property type="evidence" value="ECO:0007669"/>
    <property type="project" value="InterPro"/>
</dbReference>
<dbReference type="OrthoDB" id="9810297at2"/>
<dbReference type="Proteomes" id="UP000294547">
    <property type="component" value="Unassembled WGS sequence"/>
</dbReference>
<evidence type="ECO:0000259" key="6">
    <source>
        <dbReference type="PROSITE" id="PS51686"/>
    </source>
</evidence>
<evidence type="ECO:0000256" key="3">
    <source>
        <dbReference type="ARBA" id="ARBA00022691"/>
    </source>
</evidence>
<keyword evidence="3 5" id="KW-0949">S-adenosyl-L-methionine</keyword>
<feature type="binding site" evidence="5">
    <location>
        <position position="309"/>
    </location>
    <ligand>
        <name>S-adenosyl-L-methionine</name>
        <dbReference type="ChEBI" id="CHEBI:59789"/>
    </ligand>
</feature>
<dbReference type="PROSITE" id="PS51686">
    <property type="entry name" value="SAM_MT_RSMB_NOP"/>
    <property type="match status" value="1"/>
</dbReference>
<gene>
    <name evidence="7" type="ORF">EDD54_0462</name>
</gene>
<dbReference type="AlphaFoldDB" id="A0A4R6RJ89"/>